<dbReference type="Proteomes" id="UP000019132">
    <property type="component" value="Unassembled WGS sequence"/>
</dbReference>
<keyword evidence="1" id="KW-1133">Transmembrane helix</keyword>
<accession>K3X460</accession>
<protein>
    <submittedName>
        <fullName evidence="2">Uncharacterized protein</fullName>
    </submittedName>
</protein>
<organism evidence="2 3">
    <name type="scientific">Globisporangium ultimum (strain ATCC 200006 / CBS 805.95 / DAOM BR144)</name>
    <name type="common">Pythium ultimum</name>
    <dbReference type="NCBI Taxonomy" id="431595"/>
    <lineage>
        <taxon>Eukaryota</taxon>
        <taxon>Sar</taxon>
        <taxon>Stramenopiles</taxon>
        <taxon>Oomycota</taxon>
        <taxon>Peronosporomycetes</taxon>
        <taxon>Pythiales</taxon>
        <taxon>Pythiaceae</taxon>
        <taxon>Globisporangium</taxon>
    </lineage>
</organism>
<sequence>MEGQRLLLEVGGSCLALWAIAAGLYLYMVRSSRPTPCEIELRAPLVAAANTIEYRLDAALREAEDGYNACTTCGFENFKRFPFCSLCGGEIVTWKQDKEAKDAAILAQQKQSFWSCGTKDDKS</sequence>
<reference evidence="3" key="1">
    <citation type="journal article" date="2010" name="Genome Biol.">
        <title>Genome sequence of the necrotrophic plant pathogen Pythium ultimum reveals original pathogenicity mechanisms and effector repertoire.</title>
        <authorList>
            <person name="Levesque C.A."/>
            <person name="Brouwer H."/>
            <person name="Cano L."/>
            <person name="Hamilton J.P."/>
            <person name="Holt C."/>
            <person name="Huitema E."/>
            <person name="Raffaele S."/>
            <person name="Robideau G.P."/>
            <person name="Thines M."/>
            <person name="Win J."/>
            <person name="Zerillo M.M."/>
            <person name="Beakes G.W."/>
            <person name="Boore J.L."/>
            <person name="Busam D."/>
            <person name="Dumas B."/>
            <person name="Ferriera S."/>
            <person name="Fuerstenberg S.I."/>
            <person name="Gachon C.M."/>
            <person name="Gaulin E."/>
            <person name="Govers F."/>
            <person name="Grenville-Briggs L."/>
            <person name="Horner N."/>
            <person name="Hostetler J."/>
            <person name="Jiang R.H."/>
            <person name="Johnson J."/>
            <person name="Krajaejun T."/>
            <person name="Lin H."/>
            <person name="Meijer H.J."/>
            <person name="Moore B."/>
            <person name="Morris P."/>
            <person name="Phuntmart V."/>
            <person name="Puiu D."/>
            <person name="Shetty J."/>
            <person name="Stajich J.E."/>
            <person name="Tripathy S."/>
            <person name="Wawra S."/>
            <person name="van West P."/>
            <person name="Whitty B.R."/>
            <person name="Coutinho P.M."/>
            <person name="Henrissat B."/>
            <person name="Martin F."/>
            <person name="Thomas P.D."/>
            <person name="Tyler B.M."/>
            <person name="De Vries R.P."/>
            <person name="Kamoun S."/>
            <person name="Yandell M."/>
            <person name="Tisserat N."/>
            <person name="Buell C.R."/>
        </authorList>
    </citation>
    <scope>NUCLEOTIDE SEQUENCE</scope>
    <source>
        <strain evidence="3">DAOM:BR144</strain>
    </source>
</reference>
<keyword evidence="3" id="KW-1185">Reference proteome</keyword>
<dbReference type="VEuPathDB" id="FungiDB:PYU1_G011983"/>
<evidence type="ECO:0000256" key="1">
    <source>
        <dbReference type="SAM" id="Phobius"/>
    </source>
</evidence>
<dbReference type="EnsemblProtists" id="PYU1_T012009">
    <property type="protein sequence ID" value="PYU1_T012009"/>
    <property type="gene ID" value="PYU1_G011983"/>
</dbReference>
<dbReference type="HOGENOM" id="CLU_2019852_0_0_1"/>
<reference evidence="3" key="2">
    <citation type="submission" date="2010-04" db="EMBL/GenBank/DDBJ databases">
        <authorList>
            <person name="Buell R."/>
            <person name="Hamilton J."/>
            <person name="Hostetler J."/>
        </authorList>
    </citation>
    <scope>NUCLEOTIDE SEQUENCE [LARGE SCALE GENOMIC DNA]</scope>
    <source>
        <strain evidence="3">DAOM:BR144</strain>
    </source>
</reference>
<reference evidence="2" key="3">
    <citation type="submission" date="2015-02" db="UniProtKB">
        <authorList>
            <consortium name="EnsemblProtists"/>
        </authorList>
    </citation>
    <scope>IDENTIFICATION</scope>
    <source>
        <strain evidence="2">DAOM BR144</strain>
    </source>
</reference>
<keyword evidence="1" id="KW-0812">Transmembrane</keyword>
<dbReference type="AlphaFoldDB" id="K3X460"/>
<dbReference type="EMBL" id="GL376621">
    <property type="status" value="NOT_ANNOTATED_CDS"/>
    <property type="molecule type" value="Genomic_DNA"/>
</dbReference>
<proteinExistence type="predicted"/>
<feature type="transmembrane region" description="Helical" evidence="1">
    <location>
        <begin position="6"/>
        <end position="27"/>
    </location>
</feature>
<evidence type="ECO:0000313" key="2">
    <source>
        <dbReference type="EnsemblProtists" id="PYU1_T012009"/>
    </source>
</evidence>
<dbReference type="InParanoid" id="K3X460"/>
<name>K3X460_GLOUD</name>
<evidence type="ECO:0000313" key="3">
    <source>
        <dbReference type="Proteomes" id="UP000019132"/>
    </source>
</evidence>
<keyword evidence="1" id="KW-0472">Membrane</keyword>